<sequence>MTAKYNKTNSKKLYNCFKNYGNEVNVETVKELLNK</sequence>
<dbReference type="AlphaFoldDB" id="A0A382T5M3"/>
<dbReference type="EMBL" id="UINC01133634">
    <property type="protein sequence ID" value="SVD16688.1"/>
    <property type="molecule type" value="Genomic_DNA"/>
</dbReference>
<name>A0A382T5M3_9ZZZZ</name>
<evidence type="ECO:0000313" key="1">
    <source>
        <dbReference type="EMBL" id="SVD16688.1"/>
    </source>
</evidence>
<feature type="non-terminal residue" evidence="1">
    <location>
        <position position="35"/>
    </location>
</feature>
<protein>
    <submittedName>
        <fullName evidence="1">Uncharacterized protein</fullName>
    </submittedName>
</protein>
<organism evidence="1">
    <name type="scientific">marine metagenome</name>
    <dbReference type="NCBI Taxonomy" id="408172"/>
    <lineage>
        <taxon>unclassified sequences</taxon>
        <taxon>metagenomes</taxon>
        <taxon>ecological metagenomes</taxon>
    </lineage>
</organism>
<reference evidence="1" key="1">
    <citation type="submission" date="2018-05" db="EMBL/GenBank/DDBJ databases">
        <authorList>
            <person name="Lanie J.A."/>
            <person name="Ng W.-L."/>
            <person name="Kazmierczak K.M."/>
            <person name="Andrzejewski T.M."/>
            <person name="Davidsen T.M."/>
            <person name="Wayne K.J."/>
            <person name="Tettelin H."/>
            <person name="Glass J.I."/>
            <person name="Rusch D."/>
            <person name="Podicherti R."/>
            <person name="Tsui H.-C.T."/>
            <person name="Winkler M.E."/>
        </authorList>
    </citation>
    <scope>NUCLEOTIDE SEQUENCE</scope>
</reference>
<accession>A0A382T5M3</accession>
<gene>
    <name evidence="1" type="ORF">METZ01_LOCUS369542</name>
</gene>
<proteinExistence type="predicted"/>